<evidence type="ECO:0000259" key="1">
    <source>
        <dbReference type="Pfam" id="PF23921"/>
    </source>
</evidence>
<comment type="caution">
    <text evidence="2">The sequence shown here is derived from an EMBL/GenBank/DDBJ whole genome shotgun (WGS) entry which is preliminary data.</text>
</comment>
<proteinExistence type="predicted"/>
<organism evidence="2 3">
    <name type="scientific">Haloarcula saliterrae</name>
    <dbReference type="NCBI Taxonomy" id="2950534"/>
    <lineage>
        <taxon>Archaea</taxon>
        <taxon>Methanobacteriati</taxon>
        <taxon>Methanobacteriota</taxon>
        <taxon>Stenosarchaea group</taxon>
        <taxon>Halobacteria</taxon>
        <taxon>Halobacteriales</taxon>
        <taxon>Haloarculaceae</taxon>
        <taxon>Haloarcula</taxon>
    </lineage>
</organism>
<dbReference type="EMBL" id="JAMQON010000005">
    <property type="protein sequence ID" value="MDS0260985.1"/>
    <property type="molecule type" value="Genomic_DNA"/>
</dbReference>
<reference evidence="2 3" key="1">
    <citation type="submission" date="2022-06" db="EMBL/GenBank/DDBJ databases">
        <title>Haloarcula sp. a new haloarchaeum isolate from saline soil.</title>
        <authorList>
            <person name="Strakova D."/>
            <person name="Galisteo C."/>
            <person name="Sanchez-Porro C."/>
            <person name="Ventosa A."/>
        </authorList>
    </citation>
    <scope>NUCLEOTIDE SEQUENCE [LARGE SCALE GENOMIC DNA]</scope>
    <source>
        <strain evidence="2 3">S1CR25-12</strain>
    </source>
</reference>
<name>A0ABU2FFD9_9EURY</name>
<evidence type="ECO:0000313" key="3">
    <source>
        <dbReference type="Proteomes" id="UP001259659"/>
    </source>
</evidence>
<evidence type="ECO:0000313" key="2">
    <source>
        <dbReference type="EMBL" id="MDS0260985.1"/>
    </source>
</evidence>
<accession>A0ABU2FFD9</accession>
<dbReference type="Pfam" id="PF23921">
    <property type="entry name" value="DUF7260"/>
    <property type="match status" value="1"/>
</dbReference>
<dbReference type="RefSeq" id="WP_310920768.1">
    <property type="nucleotide sequence ID" value="NZ_JAMQON010000005.1"/>
</dbReference>
<dbReference type="InterPro" id="IPR055684">
    <property type="entry name" value="DUF7260"/>
</dbReference>
<gene>
    <name evidence="2" type="ORF">NDI56_16410</name>
</gene>
<keyword evidence="3" id="KW-1185">Reference proteome</keyword>
<sequence>MPSHTRIHDALTRVQTEQDAVDAKRDAIDQFTERVEACSPAPSPAAATGATATVGLTPQRSQGSADKCQAVRQAFAETIRPHSLDDVDDSESLHETIQAELSESIAIALAPTTEATFSPELKQAVLSKSHVRRAATDTLRRALDREVSELGDARDTVDEITEWISTADETALTQLGFNELRTRHETLAVYRSRCEELASHRQDFLDGATSHGETIDVSHRNLVDYAYQDFPVDRPVLTTITRLDETCDECQRIVRQHLVRRV</sequence>
<protein>
    <recommendedName>
        <fullName evidence="1">DUF7260 domain-containing protein</fullName>
    </recommendedName>
</protein>
<dbReference type="Proteomes" id="UP001259659">
    <property type="component" value="Unassembled WGS sequence"/>
</dbReference>
<feature type="domain" description="DUF7260" evidence="1">
    <location>
        <begin position="5"/>
        <end position="251"/>
    </location>
</feature>